<dbReference type="GO" id="GO:0098632">
    <property type="term" value="F:cell-cell adhesion mediator activity"/>
    <property type="evidence" value="ECO:0007669"/>
    <property type="project" value="TreeGrafter"/>
</dbReference>
<evidence type="ECO:0000256" key="9">
    <source>
        <dbReference type="SAM" id="SignalP"/>
    </source>
</evidence>
<dbReference type="GO" id="GO:0070593">
    <property type="term" value="P:dendrite self-avoidance"/>
    <property type="evidence" value="ECO:0007669"/>
    <property type="project" value="TreeGrafter"/>
</dbReference>
<protein>
    <submittedName>
        <fullName evidence="12">Uncharacterized protein</fullName>
    </submittedName>
</protein>
<evidence type="ECO:0000313" key="12">
    <source>
        <dbReference type="EMBL" id="JAT11507.1"/>
    </source>
</evidence>
<sequence>MRMTLPLHRAMVLVPLLALLLSVSGEDLIAPWITEHPTDSLVPRHEPATLNCKAEGTPPPTITWYKDGEPLSTSGAGHRVLLPAGSLFFLRVVHGRKESDQGVYWCEARNRAGSARSRNATLDVAVLRDEFRIQPSSQRVAQGEAVVLQCSPPRGHPEPSITWRKNGQVIDLDGNQRLRIVDGGSLAIQEARQGDEGRYQCVARNTVGVRESQVAQLRVHVKPHLVRGPKDATALAGSNVVFACEAGGDPPPDVMWRRTAGGGSMPLGRVHILEDRSLRLEAVVPEDEGEYSCEVDNAVGSLTASAMLTVHSPPSIAAKPEEVTVTSGETAVFQCGAQGKPSPSVFWTVEGSRVLLFPGESAGKFSSQLTPEGLNQLTVQEVTRNDSGLGTVCNAVNSAGSDSWHARLTVTTGFHPPPIIELGPANQTLPLETEAVFRCVVRGRPPPAVSWYKDHAPILQLHPRISVLDNGTLFIEDLQRADEGLYTCVATSQHGKATWSAKLRLESLRNPDIAFFKSPTLGALPGPPSRPLIVNVQRSSVTLSWSRHSQIGSSSLLGYQVELSGRPVETRHGGSSAGSTGWVTVAHRVPGPTHALHHLLPNMTYMFLVRAENAHGFSPASPLSSPVTLPELDHDLPEELREAMTTLSAGHILELTSIFPISSTSIKLGWEILISDFVEGVYIYSRGLDVKAKTTNILTVLHAGDASGFIVTGLLPFTRYQFFLIPFYKHIDGRPSNSRTVRTLEDVPTAPPTQMEAQLLNGSAVLLTWKPPPQHTHRGVIRYYQVVVRGGPALNGSLLTNVTVSAAVPSLLLTNLTAGLMYLVQAAAVTRVGPGPYSSPASLRLDPYSR</sequence>
<feature type="non-terminal residue" evidence="12">
    <location>
        <position position="850"/>
    </location>
</feature>
<keyword evidence="4" id="KW-0677">Repeat</keyword>
<gene>
    <name evidence="12" type="ORF">g.43171</name>
</gene>
<evidence type="ECO:0000256" key="7">
    <source>
        <dbReference type="ARBA" id="ARBA00023157"/>
    </source>
</evidence>
<feature type="domain" description="Fibronectin type-III" evidence="11">
    <location>
        <begin position="751"/>
        <end position="848"/>
    </location>
</feature>
<dbReference type="FunFam" id="2.60.40.10:FF:000008">
    <property type="entry name" value="roundabout homolog 2 isoform X2"/>
    <property type="match status" value="1"/>
</dbReference>
<feature type="signal peptide" evidence="9">
    <location>
        <begin position="1"/>
        <end position="25"/>
    </location>
</feature>
<dbReference type="AlphaFoldDB" id="A0A1B6KJ78"/>
<dbReference type="GO" id="GO:0030424">
    <property type="term" value="C:axon"/>
    <property type="evidence" value="ECO:0007669"/>
    <property type="project" value="TreeGrafter"/>
</dbReference>
<evidence type="ECO:0000256" key="6">
    <source>
        <dbReference type="ARBA" id="ARBA00023136"/>
    </source>
</evidence>
<feature type="domain" description="Ig-like" evidence="10">
    <location>
        <begin position="314"/>
        <end position="409"/>
    </location>
</feature>
<dbReference type="CDD" id="cd00063">
    <property type="entry name" value="FN3"/>
    <property type="match status" value="3"/>
</dbReference>
<evidence type="ECO:0000256" key="8">
    <source>
        <dbReference type="ARBA" id="ARBA00023319"/>
    </source>
</evidence>
<dbReference type="PROSITE" id="PS50835">
    <property type="entry name" value="IG_LIKE"/>
    <property type="match status" value="5"/>
</dbReference>
<comment type="subcellular location">
    <subcellularLocation>
        <location evidence="1">Membrane</location>
        <topology evidence="1">Single-pass membrane protein</topology>
    </subcellularLocation>
</comment>
<evidence type="ECO:0000256" key="2">
    <source>
        <dbReference type="ARBA" id="ARBA00022692"/>
    </source>
</evidence>
<feature type="domain" description="Ig-like" evidence="10">
    <location>
        <begin position="223"/>
        <end position="309"/>
    </location>
</feature>
<organism evidence="12">
    <name type="scientific">Graphocephala atropunctata</name>
    <dbReference type="NCBI Taxonomy" id="36148"/>
    <lineage>
        <taxon>Eukaryota</taxon>
        <taxon>Metazoa</taxon>
        <taxon>Ecdysozoa</taxon>
        <taxon>Arthropoda</taxon>
        <taxon>Hexapoda</taxon>
        <taxon>Insecta</taxon>
        <taxon>Pterygota</taxon>
        <taxon>Neoptera</taxon>
        <taxon>Paraneoptera</taxon>
        <taxon>Hemiptera</taxon>
        <taxon>Auchenorrhyncha</taxon>
        <taxon>Membracoidea</taxon>
        <taxon>Cicadellidae</taxon>
        <taxon>Cicadellinae</taxon>
        <taxon>Cicadellini</taxon>
        <taxon>Graphocephala</taxon>
    </lineage>
</organism>
<evidence type="ECO:0000256" key="1">
    <source>
        <dbReference type="ARBA" id="ARBA00004167"/>
    </source>
</evidence>
<dbReference type="SUPFAM" id="SSF48726">
    <property type="entry name" value="Immunoglobulin"/>
    <property type="match status" value="5"/>
</dbReference>
<dbReference type="Pfam" id="PF00041">
    <property type="entry name" value="fn3"/>
    <property type="match status" value="2"/>
</dbReference>
<dbReference type="InterPro" id="IPR036116">
    <property type="entry name" value="FN3_sf"/>
</dbReference>
<dbReference type="FunFam" id="2.60.40.10:FF:000189">
    <property type="entry name" value="Neogenin isoform 3"/>
    <property type="match status" value="1"/>
</dbReference>
<dbReference type="GO" id="GO:0005886">
    <property type="term" value="C:plasma membrane"/>
    <property type="evidence" value="ECO:0007669"/>
    <property type="project" value="TreeGrafter"/>
</dbReference>
<keyword evidence="8" id="KW-0393">Immunoglobulin domain</keyword>
<name>A0A1B6KJ78_9HEMI</name>
<evidence type="ECO:0000259" key="10">
    <source>
        <dbReference type="PROSITE" id="PS50835"/>
    </source>
</evidence>
<dbReference type="FunFam" id="2.60.40.10:FF:001167">
    <property type="entry name" value="Roundabout 2, isoform B"/>
    <property type="match status" value="1"/>
</dbReference>
<evidence type="ECO:0000256" key="3">
    <source>
        <dbReference type="ARBA" id="ARBA00022729"/>
    </source>
</evidence>
<dbReference type="Pfam" id="PF07679">
    <property type="entry name" value="I-set"/>
    <property type="match status" value="3"/>
</dbReference>
<dbReference type="Gene3D" id="2.60.40.10">
    <property type="entry name" value="Immunoglobulins"/>
    <property type="match status" value="8"/>
</dbReference>
<keyword evidence="3 9" id="KW-0732">Signal</keyword>
<dbReference type="InterPro" id="IPR003599">
    <property type="entry name" value="Ig_sub"/>
</dbReference>
<dbReference type="InterPro" id="IPR003598">
    <property type="entry name" value="Ig_sub2"/>
</dbReference>
<dbReference type="SMART" id="SM00060">
    <property type="entry name" value="FN3"/>
    <property type="match status" value="3"/>
</dbReference>
<accession>A0A1B6KJ78</accession>
<keyword evidence="7" id="KW-1015">Disulfide bond</keyword>
<feature type="chain" id="PRO_5008586748" evidence="9">
    <location>
        <begin position="26"/>
        <end position="850"/>
    </location>
</feature>
<dbReference type="SMART" id="SM00408">
    <property type="entry name" value="IGc2"/>
    <property type="match status" value="5"/>
</dbReference>
<dbReference type="PANTHER" id="PTHR10075">
    <property type="entry name" value="BASIGIN RELATED"/>
    <property type="match status" value="1"/>
</dbReference>
<feature type="domain" description="Fibronectin type-III" evidence="11">
    <location>
        <begin position="527"/>
        <end position="632"/>
    </location>
</feature>
<evidence type="ECO:0000256" key="4">
    <source>
        <dbReference type="ARBA" id="ARBA00022737"/>
    </source>
</evidence>
<dbReference type="GO" id="GO:0007156">
    <property type="term" value="P:homophilic cell adhesion via plasma membrane adhesion molecules"/>
    <property type="evidence" value="ECO:0007669"/>
    <property type="project" value="TreeGrafter"/>
</dbReference>
<dbReference type="Pfam" id="PF13927">
    <property type="entry name" value="Ig_3"/>
    <property type="match status" value="2"/>
</dbReference>
<dbReference type="FunFam" id="2.60.40.10:FF:000026">
    <property type="entry name" value="roundabout homolog 2 isoform X1"/>
    <property type="match status" value="1"/>
</dbReference>
<evidence type="ECO:0000259" key="11">
    <source>
        <dbReference type="PROSITE" id="PS50853"/>
    </source>
</evidence>
<proteinExistence type="predicted"/>
<dbReference type="InterPro" id="IPR036179">
    <property type="entry name" value="Ig-like_dom_sf"/>
</dbReference>
<dbReference type="GO" id="GO:0007411">
    <property type="term" value="P:axon guidance"/>
    <property type="evidence" value="ECO:0007669"/>
    <property type="project" value="TreeGrafter"/>
</dbReference>
<reference evidence="12" key="1">
    <citation type="submission" date="2015-11" db="EMBL/GenBank/DDBJ databases">
        <title>De novo transcriptome assembly of four potential Pierce s Disease insect vectors from Arizona vineyards.</title>
        <authorList>
            <person name="Tassone E.E."/>
        </authorList>
    </citation>
    <scope>NUCLEOTIDE SEQUENCE</scope>
</reference>
<keyword evidence="5" id="KW-1133">Transmembrane helix</keyword>
<keyword evidence="6" id="KW-0472">Membrane</keyword>
<dbReference type="InterPro" id="IPR013783">
    <property type="entry name" value="Ig-like_fold"/>
</dbReference>
<dbReference type="SUPFAM" id="SSF49265">
    <property type="entry name" value="Fibronectin type III"/>
    <property type="match status" value="2"/>
</dbReference>
<feature type="domain" description="Ig-like" evidence="10">
    <location>
        <begin position="129"/>
        <end position="215"/>
    </location>
</feature>
<feature type="domain" description="Ig-like" evidence="10">
    <location>
        <begin position="31"/>
        <end position="123"/>
    </location>
</feature>
<evidence type="ECO:0000256" key="5">
    <source>
        <dbReference type="ARBA" id="ARBA00022989"/>
    </source>
</evidence>
<dbReference type="InterPro" id="IPR007110">
    <property type="entry name" value="Ig-like_dom"/>
</dbReference>
<dbReference type="FunFam" id="2.60.40.10:FF:000032">
    <property type="entry name" value="palladin isoform X1"/>
    <property type="match status" value="2"/>
</dbReference>
<dbReference type="InterPro" id="IPR003961">
    <property type="entry name" value="FN3_dom"/>
</dbReference>
<dbReference type="InterPro" id="IPR013098">
    <property type="entry name" value="Ig_I-set"/>
</dbReference>
<feature type="domain" description="Fibronectin type-III" evidence="11">
    <location>
        <begin position="651"/>
        <end position="746"/>
    </location>
</feature>
<dbReference type="EMBL" id="GEBQ01028470">
    <property type="protein sequence ID" value="JAT11507.1"/>
    <property type="molecule type" value="Transcribed_RNA"/>
</dbReference>
<dbReference type="PANTHER" id="PTHR10075:SF100">
    <property type="entry name" value="FASCICLIN-2"/>
    <property type="match status" value="1"/>
</dbReference>
<dbReference type="SMART" id="SM00409">
    <property type="entry name" value="IG"/>
    <property type="match status" value="5"/>
</dbReference>
<dbReference type="PROSITE" id="PS50853">
    <property type="entry name" value="FN3"/>
    <property type="match status" value="3"/>
</dbReference>
<keyword evidence="2" id="KW-0812">Transmembrane</keyword>
<feature type="domain" description="Ig-like" evidence="10">
    <location>
        <begin position="417"/>
        <end position="504"/>
    </location>
</feature>